<sequence>MNILFSINAKFIGLTKTCIQSIVRFDKNIDFYILHQDLNQEHKDDLMRSFPDCTFHFIEVKEESFKDFPTSSRYPLEIYYRLFASDLLPDTLDRILYLDVDIVVIQSLRELYNMDFQDNLYIACSHVSDNMTHLNAKRLGLKEDVPYINTGVLLMNLIALRKQLNKQDVLNYVNAYKKKLVLFDQDVLTALYGDKTRLVDYRKYNLSERMMNFYNLRNPRNKMDLDWVKENSVIIHYCGRMKPWSGKYIGCLDYFYRELEK</sequence>
<dbReference type="InterPro" id="IPR050748">
    <property type="entry name" value="Glycosyltrans_8_dom-fam"/>
</dbReference>
<evidence type="ECO:0000256" key="1">
    <source>
        <dbReference type="ARBA" id="ARBA00022676"/>
    </source>
</evidence>
<dbReference type="Gene3D" id="3.90.550.10">
    <property type="entry name" value="Spore Coat Polysaccharide Biosynthesis Protein SpsA, Chain A"/>
    <property type="match status" value="1"/>
</dbReference>
<dbReference type="RefSeq" id="WP_118325111.1">
    <property type="nucleotide sequence ID" value="NZ_CATXNH010000015.1"/>
</dbReference>
<evidence type="ECO:0000256" key="2">
    <source>
        <dbReference type="ARBA" id="ARBA00022679"/>
    </source>
</evidence>
<reference evidence="4 5" key="1">
    <citation type="submission" date="2018-08" db="EMBL/GenBank/DDBJ databases">
        <title>A genome reference for cultivated species of the human gut microbiota.</title>
        <authorList>
            <person name="Zou Y."/>
            <person name="Xue W."/>
            <person name="Luo G."/>
        </authorList>
    </citation>
    <scope>NUCLEOTIDE SEQUENCE [LARGE SCALE GENOMIC DNA]</scope>
    <source>
        <strain evidence="4 5">AF15-20</strain>
    </source>
</reference>
<keyword evidence="3" id="KW-0479">Metal-binding</keyword>
<accession>A0A395WA46</accession>
<dbReference type="CDD" id="cd04194">
    <property type="entry name" value="GT8_A4GalT_like"/>
    <property type="match status" value="1"/>
</dbReference>
<dbReference type="EMBL" id="QRYQ01000009">
    <property type="protein sequence ID" value="RGU91764.1"/>
    <property type="molecule type" value="Genomic_DNA"/>
</dbReference>
<dbReference type="Proteomes" id="UP000265489">
    <property type="component" value="Unassembled WGS sequence"/>
</dbReference>
<evidence type="ECO:0000313" key="5">
    <source>
        <dbReference type="Proteomes" id="UP000265489"/>
    </source>
</evidence>
<keyword evidence="1" id="KW-0328">Glycosyltransferase</keyword>
<gene>
    <name evidence="4" type="ORF">DWW32_05975</name>
</gene>
<evidence type="ECO:0000256" key="3">
    <source>
        <dbReference type="ARBA" id="ARBA00022723"/>
    </source>
</evidence>
<organism evidence="4 5">
    <name type="scientific">Holdemanella biformis</name>
    <dbReference type="NCBI Taxonomy" id="1735"/>
    <lineage>
        <taxon>Bacteria</taxon>
        <taxon>Bacillati</taxon>
        <taxon>Bacillota</taxon>
        <taxon>Erysipelotrichia</taxon>
        <taxon>Erysipelotrichales</taxon>
        <taxon>Erysipelotrichaceae</taxon>
        <taxon>Holdemanella</taxon>
    </lineage>
</organism>
<dbReference type="PANTHER" id="PTHR13778:SF47">
    <property type="entry name" value="LIPOPOLYSACCHARIDE 1,3-GALACTOSYLTRANSFERASE"/>
    <property type="match status" value="1"/>
</dbReference>
<protein>
    <submittedName>
        <fullName evidence="4">Glycosyltransferase family 8 protein</fullName>
    </submittedName>
</protein>
<dbReference type="InterPro" id="IPR029044">
    <property type="entry name" value="Nucleotide-diphossugar_trans"/>
</dbReference>
<dbReference type="GO" id="GO:0046872">
    <property type="term" value="F:metal ion binding"/>
    <property type="evidence" value="ECO:0007669"/>
    <property type="project" value="UniProtKB-KW"/>
</dbReference>
<dbReference type="GeneID" id="66579257"/>
<comment type="caution">
    <text evidence="4">The sequence shown here is derived from an EMBL/GenBank/DDBJ whole genome shotgun (WGS) entry which is preliminary data.</text>
</comment>
<dbReference type="SUPFAM" id="SSF53448">
    <property type="entry name" value="Nucleotide-diphospho-sugar transferases"/>
    <property type="match status" value="1"/>
</dbReference>
<dbReference type="Pfam" id="PF01501">
    <property type="entry name" value="Glyco_transf_8"/>
    <property type="match status" value="1"/>
</dbReference>
<name>A0A395WA46_9FIRM</name>
<evidence type="ECO:0000313" key="4">
    <source>
        <dbReference type="EMBL" id="RGU91764.1"/>
    </source>
</evidence>
<dbReference type="InterPro" id="IPR002495">
    <property type="entry name" value="Glyco_trans_8"/>
</dbReference>
<proteinExistence type="predicted"/>
<dbReference type="AlphaFoldDB" id="A0A395WA46"/>
<dbReference type="PANTHER" id="PTHR13778">
    <property type="entry name" value="GLYCOSYLTRANSFERASE 8 DOMAIN-CONTAINING PROTEIN"/>
    <property type="match status" value="1"/>
</dbReference>
<dbReference type="GO" id="GO:0016757">
    <property type="term" value="F:glycosyltransferase activity"/>
    <property type="evidence" value="ECO:0007669"/>
    <property type="project" value="UniProtKB-KW"/>
</dbReference>
<keyword evidence="2 4" id="KW-0808">Transferase</keyword>